<comment type="caution">
    <text evidence="1">The sequence shown here is derived from an EMBL/GenBank/DDBJ whole genome shotgun (WGS) entry which is preliminary data.</text>
</comment>
<dbReference type="AlphaFoldDB" id="A0AAV0B9I1"/>
<keyword evidence="2" id="KW-1185">Reference proteome</keyword>
<accession>A0AAV0B9I1</accession>
<dbReference type="EMBL" id="CALTRL010004515">
    <property type="protein sequence ID" value="CAH7683172.1"/>
    <property type="molecule type" value="Genomic_DNA"/>
</dbReference>
<sequence>MAEQDHHSQIYPLTISPLEVIDASGLRLKKGMKAEATIKDLQSQVKQLLEPLKTVEDTKPVSSEAEARKIFGTKGDPDLTQVIEKLETELDQQNILEAKLTAQKAFLLLNEVGFNALTA</sequence>
<name>A0AAV0B9I1_PHAPC</name>
<proteinExistence type="predicted"/>
<protein>
    <submittedName>
        <fullName evidence="1">Uncharacterized protein</fullName>
    </submittedName>
</protein>
<organism evidence="1 2">
    <name type="scientific">Phakopsora pachyrhizi</name>
    <name type="common">Asian soybean rust disease fungus</name>
    <dbReference type="NCBI Taxonomy" id="170000"/>
    <lineage>
        <taxon>Eukaryota</taxon>
        <taxon>Fungi</taxon>
        <taxon>Dikarya</taxon>
        <taxon>Basidiomycota</taxon>
        <taxon>Pucciniomycotina</taxon>
        <taxon>Pucciniomycetes</taxon>
        <taxon>Pucciniales</taxon>
        <taxon>Phakopsoraceae</taxon>
        <taxon>Phakopsora</taxon>
    </lineage>
</organism>
<evidence type="ECO:0000313" key="2">
    <source>
        <dbReference type="Proteomes" id="UP001153365"/>
    </source>
</evidence>
<reference evidence="1" key="1">
    <citation type="submission" date="2022-06" db="EMBL/GenBank/DDBJ databases">
        <authorList>
            <consortium name="SYNGENTA / RWTH Aachen University"/>
        </authorList>
    </citation>
    <scope>NUCLEOTIDE SEQUENCE</scope>
</reference>
<evidence type="ECO:0000313" key="1">
    <source>
        <dbReference type="EMBL" id="CAH7683172.1"/>
    </source>
</evidence>
<dbReference type="Proteomes" id="UP001153365">
    <property type="component" value="Unassembled WGS sequence"/>
</dbReference>
<gene>
    <name evidence="1" type="ORF">PPACK8108_LOCUS16542</name>
</gene>